<comment type="subcellular location">
    <subcellularLocation>
        <location evidence="1">Nucleus</location>
    </subcellularLocation>
</comment>
<organism evidence="8 9">
    <name type="scientific">Colocasia esculenta</name>
    <name type="common">Wild taro</name>
    <name type="synonym">Arum esculentum</name>
    <dbReference type="NCBI Taxonomy" id="4460"/>
    <lineage>
        <taxon>Eukaryota</taxon>
        <taxon>Viridiplantae</taxon>
        <taxon>Streptophyta</taxon>
        <taxon>Embryophyta</taxon>
        <taxon>Tracheophyta</taxon>
        <taxon>Spermatophyta</taxon>
        <taxon>Magnoliopsida</taxon>
        <taxon>Liliopsida</taxon>
        <taxon>Araceae</taxon>
        <taxon>Aroideae</taxon>
        <taxon>Colocasieae</taxon>
        <taxon>Colocasia</taxon>
    </lineage>
</organism>
<keyword evidence="2" id="KW-0805">Transcription regulation</keyword>
<name>A0A843UU86_COLES</name>
<dbReference type="PANTHER" id="PTHR46408:SF10">
    <property type="entry name" value="BASIC LEUCINE ZIPPER 63"/>
    <property type="match status" value="1"/>
</dbReference>
<dbReference type="GO" id="GO:0003677">
    <property type="term" value="F:DNA binding"/>
    <property type="evidence" value="ECO:0007669"/>
    <property type="project" value="UniProtKB-KW"/>
</dbReference>
<evidence type="ECO:0000259" key="7">
    <source>
        <dbReference type="Pfam" id="PF12498"/>
    </source>
</evidence>
<evidence type="ECO:0000256" key="2">
    <source>
        <dbReference type="ARBA" id="ARBA00023015"/>
    </source>
</evidence>
<evidence type="ECO:0000256" key="6">
    <source>
        <dbReference type="SAM" id="MobiDB-lite"/>
    </source>
</evidence>
<feature type="region of interest" description="Disordered" evidence="6">
    <location>
        <begin position="73"/>
        <end position="151"/>
    </location>
</feature>
<dbReference type="Pfam" id="PF12498">
    <property type="entry name" value="bZIP_C"/>
    <property type="match status" value="1"/>
</dbReference>
<protein>
    <recommendedName>
        <fullName evidence="7">Basic leucine-zipper C-terminal domain-containing protein</fullName>
    </recommendedName>
</protein>
<evidence type="ECO:0000256" key="3">
    <source>
        <dbReference type="ARBA" id="ARBA00023125"/>
    </source>
</evidence>
<dbReference type="InterPro" id="IPR020983">
    <property type="entry name" value="Basic_leucine-zipper_C"/>
</dbReference>
<proteinExistence type="predicted"/>
<evidence type="ECO:0000256" key="4">
    <source>
        <dbReference type="ARBA" id="ARBA00023163"/>
    </source>
</evidence>
<dbReference type="PANTHER" id="PTHR46408">
    <property type="entry name" value="BASIC LEUCINE ZIPPER 63"/>
    <property type="match status" value="1"/>
</dbReference>
<keyword evidence="3" id="KW-0238">DNA-binding</keyword>
<comment type="caution">
    <text evidence="8">The sequence shown here is derived from an EMBL/GenBank/DDBJ whole genome shotgun (WGS) entry which is preliminary data.</text>
</comment>
<evidence type="ECO:0000256" key="1">
    <source>
        <dbReference type="ARBA" id="ARBA00004123"/>
    </source>
</evidence>
<evidence type="ECO:0000313" key="9">
    <source>
        <dbReference type="Proteomes" id="UP000652761"/>
    </source>
</evidence>
<sequence>MEDFEARLGQKKANSLLRGGCGVIIKEKVHKQKNTRGVKMAEETAKRVTGWKPMYPNMPDMSVLTVPFSGRTDEVSDATVPKRDGTSHFLEPQSQDKTMSPGLSELSPNPPQVDNAHGTATGGKMGTSASIPRVASLEHLQKRIRGEPGSC</sequence>
<feature type="domain" description="Basic leucine-zipper C-terminal" evidence="7">
    <location>
        <begin position="38"/>
        <end position="148"/>
    </location>
</feature>
<accession>A0A843UU86</accession>
<dbReference type="EMBL" id="NMUH01000951">
    <property type="protein sequence ID" value="MQL87078.1"/>
    <property type="molecule type" value="Genomic_DNA"/>
</dbReference>
<evidence type="ECO:0000313" key="8">
    <source>
        <dbReference type="EMBL" id="MQL87078.1"/>
    </source>
</evidence>
<evidence type="ECO:0000256" key="5">
    <source>
        <dbReference type="ARBA" id="ARBA00023242"/>
    </source>
</evidence>
<dbReference type="AlphaFoldDB" id="A0A843UU86"/>
<keyword evidence="5" id="KW-0539">Nucleus</keyword>
<keyword evidence="4" id="KW-0804">Transcription</keyword>
<dbReference type="GO" id="GO:0005634">
    <property type="term" value="C:nucleus"/>
    <property type="evidence" value="ECO:0007669"/>
    <property type="project" value="UniProtKB-SubCell"/>
</dbReference>
<reference evidence="8" key="1">
    <citation type="submission" date="2017-07" db="EMBL/GenBank/DDBJ databases">
        <title>Taro Niue Genome Assembly and Annotation.</title>
        <authorList>
            <person name="Atibalentja N."/>
            <person name="Keating K."/>
            <person name="Fields C.J."/>
        </authorList>
    </citation>
    <scope>NUCLEOTIDE SEQUENCE</scope>
    <source>
        <strain evidence="8">Niue_2</strain>
        <tissue evidence="8">Leaf</tissue>
    </source>
</reference>
<keyword evidence="9" id="KW-1185">Reference proteome</keyword>
<feature type="compositionally biased region" description="Basic and acidic residues" evidence="6">
    <location>
        <begin position="139"/>
        <end position="151"/>
    </location>
</feature>
<dbReference type="OrthoDB" id="664875at2759"/>
<dbReference type="Proteomes" id="UP000652761">
    <property type="component" value="Unassembled WGS sequence"/>
</dbReference>
<gene>
    <name evidence="8" type="ORF">Taro_019614</name>
</gene>